<protein>
    <submittedName>
        <fullName evidence="6">Neutral zinc metallopeptidase</fullName>
    </submittedName>
</protein>
<keyword evidence="3" id="KW-1133">Transmembrane helix</keyword>
<evidence type="ECO:0000256" key="1">
    <source>
        <dbReference type="ARBA" id="ARBA00004167"/>
    </source>
</evidence>
<keyword evidence="2" id="KW-0812">Transmembrane</keyword>
<reference evidence="6 7" key="1">
    <citation type="journal article" date="2019" name="Int. J. Syst. Evol. Microbiol.">
        <title>The Global Catalogue of Microorganisms (GCM) 10K type strain sequencing project: providing services to taxonomists for standard genome sequencing and annotation.</title>
        <authorList>
            <consortium name="The Broad Institute Genomics Platform"/>
            <consortium name="The Broad Institute Genome Sequencing Center for Infectious Disease"/>
            <person name="Wu L."/>
            <person name="Ma J."/>
        </authorList>
    </citation>
    <scope>NUCLEOTIDE SEQUENCE [LARGE SCALE GENOMIC DNA]</scope>
    <source>
        <strain evidence="6 7">JCM 3367</strain>
    </source>
</reference>
<keyword evidence="4" id="KW-0472">Membrane</keyword>
<comment type="subcellular location">
    <subcellularLocation>
        <location evidence="1">Membrane</location>
        <topology evidence="1">Single-pass membrane protein</topology>
    </subcellularLocation>
</comment>
<evidence type="ECO:0000313" key="7">
    <source>
        <dbReference type="Proteomes" id="UP001499978"/>
    </source>
</evidence>
<evidence type="ECO:0000256" key="5">
    <source>
        <dbReference type="SAM" id="MobiDB-lite"/>
    </source>
</evidence>
<evidence type="ECO:0000256" key="2">
    <source>
        <dbReference type="ARBA" id="ARBA00022692"/>
    </source>
</evidence>
<gene>
    <name evidence="6" type="ORF">GCM10010201_11410</name>
</gene>
<comment type="caution">
    <text evidence="6">The sequence shown here is derived from an EMBL/GenBank/DDBJ whole genome shotgun (WGS) entry which is preliminary data.</text>
</comment>
<sequence length="304" mass="32479">MELNDKARIDTSQVQDVRGSGGSGGGLGGLPIPLPNGKGGWLGLLVAVIVTLVGGGFGVNELAGDEPAVDNVALNEKCARADRLSHLDCRNTLFVNSVQDYWREALPERFGRQYQPAPTTFFANAVRTGCGPADSGVGPFYCPANRTVYIDLGFYQVLADKLGAPGEFAQPYVLAHEYGHHVQTLLGTEAQMRRAQQRDPGNANRYSVMLELQADCYAGAWAGNATGTDDATGNKIFTRITADDIQQGLDTAAAIGDDAIQKKMGGRVNESAFTHGSSADRQRWFRVGFDSADPTRCDTFSGAL</sequence>
<dbReference type="InterPro" id="IPR007343">
    <property type="entry name" value="Uncharacterised_pept_Zn_put"/>
</dbReference>
<evidence type="ECO:0000313" key="6">
    <source>
        <dbReference type="EMBL" id="GAA2516505.1"/>
    </source>
</evidence>
<proteinExistence type="predicted"/>
<feature type="region of interest" description="Disordered" evidence="5">
    <location>
        <begin position="1"/>
        <end position="22"/>
    </location>
</feature>
<dbReference type="EMBL" id="BAAARY010000004">
    <property type="protein sequence ID" value="GAA2516505.1"/>
    <property type="molecule type" value="Genomic_DNA"/>
</dbReference>
<dbReference type="PANTHER" id="PTHR30168:SF0">
    <property type="entry name" value="INNER MEMBRANE PROTEIN"/>
    <property type="match status" value="1"/>
</dbReference>
<name>A0ABN3N8Z4_9ACTN</name>
<dbReference type="RefSeq" id="WP_344169372.1">
    <property type="nucleotide sequence ID" value="NZ_BAAARY010000004.1"/>
</dbReference>
<dbReference type="Pfam" id="PF04228">
    <property type="entry name" value="Zn_peptidase"/>
    <property type="match status" value="1"/>
</dbReference>
<accession>A0ABN3N8Z4</accession>
<dbReference type="PANTHER" id="PTHR30168">
    <property type="entry name" value="PUTATIVE MEMBRANE PROTEIN YPFJ"/>
    <property type="match status" value="1"/>
</dbReference>
<evidence type="ECO:0000256" key="4">
    <source>
        <dbReference type="ARBA" id="ARBA00023136"/>
    </source>
</evidence>
<organism evidence="6 7">
    <name type="scientific">Pilimelia columellifera subsp. columellifera</name>
    <dbReference type="NCBI Taxonomy" id="706583"/>
    <lineage>
        <taxon>Bacteria</taxon>
        <taxon>Bacillati</taxon>
        <taxon>Actinomycetota</taxon>
        <taxon>Actinomycetes</taxon>
        <taxon>Micromonosporales</taxon>
        <taxon>Micromonosporaceae</taxon>
        <taxon>Pilimelia</taxon>
    </lineage>
</organism>
<dbReference type="Proteomes" id="UP001499978">
    <property type="component" value="Unassembled WGS sequence"/>
</dbReference>
<keyword evidence="7" id="KW-1185">Reference proteome</keyword>
<evidence type="ECO:0000256" key="3">
    <source>
        <dbReference type="ARBA" id="ARBA00022989"/>
    </source>
</evidence>